<evidence type="ECO:0000256" key="1">
    <source>
        <dbReference type="ARBA" id="ARBA00005354"/>
    </source>
</evidence>
<evidence type="ECO:0000256" key="12">
    <source>
        <dbReference type="ARBA" id="ARBA00047307"/>
    </source>
</evidence>
<keyword evidence="3" id="KW-0723">Serine/threonine-protein kinase</keyword>
<keyword evidence="9" id="KW-0112">Calmodulin-binding</keyword>
<dbReference type="SUPFAM" id="SSF56112">
    <property type="entry name" value="Protein kinase-like (PK-like)"/>
    <property type="match status" value="1"/>
</dbReference>
<dbReference type="GO" id="GO:0005516">
    <property type="term" value="F:calmodulin binding"/>
    <property type="evidence" value="ECO:0007669"/>
    <property type="project" value="UniProtKB-KW"/>
</dbReference>
<dbReference type="Gene3D" id="3.30.200.20">
    <property type="entry name" value="Phosphorylase Kinase, domain 1"/>
    <property type="match status" value="1"/>
</dbReference>
<comment type="subcellular location">
    <subcellularLocation>
        <location evidence="11">Sarcoplasmic reticulum membrane</location>
        <topology evidence="11">Peripheral membrane protein</topology>
        <orientation evidence="11">Cytoplasmic side</orientation>
    </subcellularLocation>
</comment>
<evidence type="ECO:0000256" key="8">
    <source>
        <dbReference type="ARBA" id="ARBA00022840"/>
    </source>
</evidence>
<dbReference type="FunFam" id="3.10.450.50:FF:000001">
    <property type="entry name" value="calcium/calmodulin-dependent protein kinase type II subunit gamma isoform X1"/>
    <property type="match status" value="1"/>
</dbReference>
<keyword evidence="10" id="KW-0703">Sarcoplasmic reticulum</keyword>
<evidence type="ECO:0000313" key="18">
    <source>
        <dbReference type="Proteomes" id="UP000550707"/>
    </source>
</evidence>
<dbReference type="SUPFAM" id="SSF54427">
    <property type="entry name" value="NTF2-like"/>
    <property type="match status" value="1"/>
</dbReference>
<accession>A0A7J8HBF6</accession>
<dbReference type="FunFam" id="3.30.200.20:FF:000002">
    <property type="entry name" value="Calcium/calmodulin-dependent protein kinase type II subunit delta isoform 2"/>
    <property type="match status" value="1"/>
</dbReference>
<comment type="similarity">
    <text evidence="1">Belongs to the protein kinase superfamily. CAMK Ser/Thr protein kinase family. CaMK subfamily.</text>
</comment>
<evidence type="ECO:0000256" key="11">
    <source>
        <dbReference type="ARBA" id="ARBA00037846"/>
    </source>
</evidence>
<evidence type="ECO:0000256" key="6">
    <source>
        <dbReference type="ARBA" id="ARBA00022741"/>
    </source>
</evidence>
<evidence type="ECO:0000256" key="14">
    <source>
        <dbReference type="PROSITE-ProRule" id="PRU10141"/>
    </source>
</evidence>
<dbReference type="Pfam" id="PF08332">
    <property type="entry name" value="CaMKII_AD"/>
    <property type="match status" value="1"/>
</dbReference>
<feature type="compositionally biased region" description="Polar residues" evidence="15">
    <location>
        <begin position="355"/>
        <end position="370"/>
    </location>
</feature>
<keyword evidence="8 14" id="KW-0067">ATP-binding</keyword>
<comment type="catalytic activity">
    <reaction evidence="13">
        <text>L-seryl-[protein] + ATP = O-phospho-L-seryl-[protein] + ADP + H(+)</text>
        <dbReference type="Rhea" id="RHEA:17989"/>
        <dbReference type="Rhea" id="RHEA-COMP:9863"/>
        <dbReference type="Rhea" id="RHEA-COMP:11604"/>
        <dbReference type="ChEBI" id="CHEBI:15378"/>
        <dbReference type="ChEBI" id="CHEBI:29999"/>
        <dbReference type="ChEBI" id="CHEBI:30616"/>
        <dbReference type="ChEBI" id="CHEBI:83421"/>
        <dbReference type="ChEBI" id="CHEBI:456216"/>
        <dbReference type="EC" id="2.7.11.17"/>
    </reaction>
</comment>
<dbReference type="FunFam" id="1.10.510.10:FF:000001">
    <property type="entry name" value="Calcium/calmodulin-dependent protein kinase type II subunit delta"/>
    <property type="match status" value="1"/>
</dbReference>
<organism evidence="17 18">
    <name type="scientific">Molossus molossus</name>
    <name type="common">Pallas' mastiff bat</name>
    <name type="synonym">Vespertilio molossus</name>
    <dbReference type="NCBI Taxonomy" id="27622"/>
    <lineage>
        <taxon>Eukaryota</taxon>
        <taxon>Metazoa</taxon>
        <taxon>Chordata</taxon>
        <taxon>Craniata</taxon>
        <taxon>Vertebrata</taxon>
        <taxon>Euteleostomi</taxon>
        <taxon>Mammalia</taxon>
        <taxon>Eutheria</taxon>
        <taxon>Laurasiatheria</taxon>
        <taxon>Chiroptera</taxon>
        <taxon>Yangochiroptera</taxon>
        <taxon>Molossidae</taxon>
        <taxon>Molossus</taxon>
    </lineage>
</organism>
<comment type="catalytic activity">
    <reaction evidence="12">
        <text>L-threonyl-[protein] + ATP = O-phospho-L-threonyl-[protein] + ADP + H(+)</text>
        <dbReference type="Rhea" id="RHEA:46608"/>
        <dbReference type="Rhea" id="RHEA-COMP:11060"/>
        <dbReference type="Rhea" id="RHEA-COMP:11605"/>
        <dbReference type="ChEBI" id="CHEBI:15378"/>
        <dbReference type="ChEBI" id="CHEBI:30013"/>
        <dbReference type="ChEBI" id="CHEBI:30616"/>
        <dbReference type="ChEBI" id="CHEBI:61977"/>
        <dbReference type="ChEBI" id="CHEBI:456216"/>
        <dbReference type="EC" id="2.7.11.17"/>
    </reaction>
</comment>
<dbReference type="Pfam" id="PF00069">
    <property type="entry name" value="Pkinase"/>
    <property type="match status" value="1"/>
</dbReference>
<dbReference type="AlphaFoldDB" id="A0A7J8HBF6"/>
<evidence type="ECO:0000256" key="9">
    <source>
        <dbReference type="ARBA" id="ARBA00022860"/>
    </source>
</evidence>
<evidence type="ECO:0000256" key="7">
    <source>
        <dbReference type="ARBA" id="ARBA00022777"/>
    </source>
</evidence>
<evidence type="ECO:0000256" key="5">
    <source>
        <dbReference type="ARBA" id="ARBA00022679"/>
    </source>
</evidence>
<dbReference type="GO" id="GO:0005524">
    <property type="term" value="F:ATP binding"/>
    <property type="evidence" value="ECO:0007669"/>
    <property type="project" value="UniProtKB-UniRule"/>
</dbReference>
<dbReference type="InterPro" id="IPR032710">
    <property type="entry name" value="NTF2-like_dom_sf"/>
</dbReference>
<evidence type="ECO:0000256" key="2">
    <source>
        <dbReference type="ARBA" id="ARBA00012434"/>
    </source>
</evidence>
<evidence type="ECO:0000256" key="3">
    <source>
        <dbReference type="ARBA" id="ARBA00022527"/>
    </source>
</evidence>
<dbReference type="InterPro" id="IPR000719">
    <property type="entry name" value="Prot_kinase_dom"/>
</dbReference>
<evidence type="ECO:0000256" key="15">
    <source>
        <dbReference type="SAM" id="MobiDB-lite"/>
    </source>
</evidence>
<dbReference type="GO" id="GO:0033017">
    <property type="term" value="C:sarcoplasmic reticulum membrane"/>
    <property type="evidence" value="ECO:0007669"/>
    <property type="project" value="UniProtKB-SubCell"/>
</dbReference>
<dbReference type="GO" id="GO:0004683">
    <property type="term" value="F:calcium/calmodulin-dependent protein kinase activity"/>
    <property type="evidence" value="ECO:0007669"/>
    <property type="project" value="UniProtKB-EC"/>
</dbReference>
<dbReference type="InterPro" id="IPR008271">
    <property type="entry name" value="Ser/Thr_kinase_AS"/>
</dbReference>
<evidence type="ECO:0000256" key="10">
    <source>
        <dbReference type="ARBA" id="ARBA00022951"/>
    </source>
</evidence>
<feature type="region of interest" description="Disordered" evidence="15">
    <location>
        <begin position="350"/>
        <end position="408"/>
    </location>
</feature>
<dbReference type="PROSITE" id="PS00107">
    <property type="entry name" value="PROTEIN_KINASE_ATP"/>
    <property type="match status" value="1"/>
</dbReference>
<dbReference type="InterPro" id="IPR011009">
    <property type="entry name" value="Kinase-like_dom_sf"/>
</dbReference>
<dbReference type="Gene3D" id="1.10.510.10">
    <property type="entry name" value="Transferase(Phosphotransferase) domain 1"/>
    <property type="match status" value="1"/>
</dbReference>
<keyword evidence="6 14" id="KW-0547">Nucleotide-binding</keyword>
<dbReference type="PROSITE" id="PS50011">
    <property type="entry name" value="PROTEIN_KINASE_DOM"/>
    <property type="match status" value="1"/>
</dbReference>
<proteinExistence type="inferred from homology"/>
<dbReference type="CDD" id="cd14086">
    <property type="entry name" value="STKc_CaMKII"/>
    <property type="match status" value="1"/>
</dbReference>
<comment type="caution">
    <text evidence="17">The sequence shown here is derived from an EMBL/GenBank/DDBJ whole genome shotgun (WGS) entry which is preliminary data.</text>
</comment>
<evidence type="ECO:0000313" key="17">
    <source>
        <dbReference type="EMBL" id="KAF6469042.1"/>
    </source>
</evidence>
<gene>
    <name evidence="17" type="ORF">HJG59_002051</name>
</gene>
<dbReference type="EC" id="2.7.11.17" evidence="2"/>
<dbReference type="EMBL" id="JACASF010000007">
    <property type="protein sequence ID" value="KAF6469042.1"/>
    <property type="molecule type" value="Genomic_DNA"/>
</dbReference>
<evidence type="ECO:0000256" key="13">
    <source>
        <dbReference type="ARBA" id="ARBA00047430"/>
    </source>
</evidence>
<dbReference type="Gene3D" id="3.10.450.50">
    <property type="match status" value="1"/>
</dbReference>
<keyword evidence="7 17" id="KW-0418">Kinase</keyword>
<keyword evidence="18" id="KW-1185">Reference proteome</keyword>
<dbReference type="InterPro" id="IPR017441">
    <property type="entry name" value="Protein_kinase_ATP_BS"/>
</dbReference>
<keyword evidence="4" id="KW-0597">Phosphoprotein</keyword>
<evidence type="ECO:0000256" key="4">
    <source>
        <dbReference type="ARBA" id="ARBA00022553"/>
    </source>
</evidence>
<feature type="binding site" evidence="14">
    <location>
        <position position="43"/>
    </location>
    <ligand>
        <name>ATP</name>
        <dbReference type="ChEBI" id="CHEBI:30616"/>
    </ligand>
</feature>
<evidence type="ECO:0000259" key="16">
    <source>
        <dbReference type="PROSITE" id="PS50011"/>
    </source>
</evidence>
<dbReference type="InterPro" id="IPR013543">
    <property type="entry name" value="Ca/CaM-dep_prot_kinase-assoc"/>
</dbReference>
<feature type="domain" description="Protein kinase" evidence="16">
    <location>
        <begin position="14"/>
        <end position="272"/>
    </location>
</feature>
<sequence>MATTVTCTRFTDEYQLYEDIGKGAFSVVRRCVKLCTGHEYAAKIINTKKLSARDHQKLEREARICRLLKHSNIVRLHDSISEEGFHYLVFDLVTGGELFEDIVAREYYSEADASHCIQQILEAVLHCHQMGVVHRDLKPENLLLASKCKGAAVKLADFGLAIEVQGDQQAWFGFAGTPGYLSPEVLRKEAYGKPVDIWACGVILYILLVGYPPFWDEDQHKLYQQIKAGAYDFPSPEWDTVTPEAKNLINQMLTINPAKRITAHEALKHPWVCQRSTVASLMHRQETVECLRKFNARRKLKGAILTTMLATRNFSVGRQTTAPATMSTAASGTTMGLVEQAAKSMLNKKADGVKPQTNSTKNSAAVTSPKGTLPPAALEPQTTVIHNPVDGIKESSDSTHTTIEDEDTKARKQEIIKITEQLIEAVNNGDFEAYAKICDPGLTSFEPEALGNLVEGMDFHRFYFENLLAKNSKPIHTTILNPHVHVIGEDAACIAYIRLTQYIDGQGRPRTSQSEETRVWHRRDGKWQNVHFHCSGAPVAPLQ</sequence>
<name>A0A7J8HBF6_MOLMO</name>
<protein>
    <recommendedName>
        <fullName evidence="2">calcium/calmodulin-dependent protein kinase</fullName>
        <ecNumber evidence="2">2.7.11.17</ecNumber>
    </recommendedName>
</protein>
<dbReference type="Gene3D" id="6.10.140.620">
    <property type="match status" value="1"/>
</dbReference>
<dbReference type="PANTHER" id="PTHR24347">
    <property type="entry name" value="SERINE/THREONINE-PROTEIN KINASE"/>
    <property type="match status" value="1"/>
</dbReference>
<dbReference type="PROSITE" id="PS00108">
    <property type="entry name" value="PROTEIN_KINASE_ST"/>
    <property type="match status" value="1"/>
</dbReference>
<reference evidence="17 18" key="1">
    <citation type="journal article" date="2020" name="Nature">
        <title>Six reference-quality genomes reveal evolution of bat adaptations.</title>
        <authorList>
            <person name="Jebb D."/>
            <person name="Huang Z."/>
            <person name="Pippel M."/>
            <person name="Hughes G.M."/>
            <person name="Lavrichenko K."/>
            <person name="Devanna P."/>
            <person name="Winkler S."/>
            <person name="Jermiin L.S."/>
            <person name="Skirmuntt E.C."/>
            <person name="Katzourakis A."/>
            <person name="Burkitt-Gray L."/>
            <person name="Ray D.A."/>
            <person name="Sullivan K.A.M."/>
            <person name="Roscito J.G."/>
            <person name="Kirilenko B.M."/>
            <person name="Davalos L.M."/>
            <person name="Corthals A.P."/>
            <person name="Power M.L."/>
            <person name="Jones G."/>
            <person name="Ransome R.D."/>
            <person name="Dechmann D.K.N."/>
            <person name="Locatelli A.G."/>
            <person name="Puechmaille S.J."/>
            <person name="Fedrigo O."/>
            <person name="Jarvis E.D."/>
            <person name="Hiller M."/>
            <person name="Vernes S.C."/>
            <person name="Myers E.W."/>
            <person name="Teeling E.C."/>
        </authorList>
    </citation>
    <scope>NUCLEOTIDE SEQUENCE [LARGE SCALE GENOMIC DNA]</scope>
    <source>
        <strain evidence="17">MMolMol1</strain>
        <tissue evidence="17">Muscle</tissue>
    </source>
</reference>
<dbReference type="Proteomes" id="UP000550707">
    <property type="component" value="Unassembled WGS sequence"/>
</dbReference>
<dbReference type="SMART" id="SM00220">
    <property type="entry name" value="S_TKc"/>
    <property type="match status" value="1"/>
</dbReference>
<keyword evidence="5" id="KW-0808">Transferase</keyword>